<dbReference type="InterPro" id="IPR005312">
    <property type="entry name" value="DUF1759"/>
</dbReference>
<dbReference type="PANTHER" id="PTHR22954:SF3">
    <property type="entry name" value="PROTEIN CBG08539"/>
    <property type="match status" value="1"/>
</dbReference>
<dbReference type="EMBL" id="JBEUOH010000026">
    <property type="protein sequence ID" value="KAL0860133.1"/>
    <property type="molecule type" value="Genomic_DNA"/>
</dbReference>
<dbReference type="Proteomes" id="UP001549920">
    <property type="component" value="Unassembled WGS sequence"/>
</dbReference>
<sequence>MERNEKEAELKKLVSERGQCKRTITTHLGEGKFQRLPPISISMFDGTNIGEYTPFINMFMSVVDGNSTLSDCDKLYYLTTFLKGEALNTALALLKDRFDNKVALVSHHVNAILDIGTIKKPNAASLRTVVSQVRQHIGALGNLKQPTEQWDALLICLLQRKIDFYTVRAFYLERNDKNNMPTFTSLLAFLESRAVALETAAPKEERRRSSLVCGVAGASASLKKRSRQQHSVSMFQ</sequence>
<reference evidence="1 2" key="1">
    <citation type="submission" date="2024-06" db="EMBL/GenBank/DDBJ databases">
        <title>A chromosome-level genome assembly of beet webworm, Loxostege sticticalis.</title>
        <authorList>
            <person name="Zhang Y."/>
        </authorList>
    </citation>
    <scope>NUCLEOTIDE SEQUENCE [LARGE SCALE GENOMIC DNA]</scope>
    <source>
        <strain evidence="1">AQ026</strain>
        <tissue evidence="1">Whole body</tissue>
    </source>
</reference>
<comment type="caution">
    <text evidence="1">The sequence shown here is derived from an EMBL/GenBank/DDBJ whole genome shotgun (WGS) entry which is preliminary data.</text>
</comment>
<gene>
    <name evidence="1" type="ORF">ABMA27_010440</name>
</gene>
<proteinExistence type="predicted"/>
<accession>A0ABR3H5Q0</accession>
<evidence type="ECO:0000313" key="2">
    <source>
        <dbReference type="Proteomes" id="UP001549920"/>
    </source>
</evidence>
<evidence type="ECO:0000313" key="1">
    <source>
        <dbReference type="EMBL" id="KAL0860133.1"/>
    </source>
</evidence>
<name>A0ABR3H5Q0_LOXSC</name>
<organism evidence="1 2">
    <name type="scientific">Loxostege sticticalis</name>
    <name type="common">Beet webworm moth</name>
    <dbReference type="NCBI Taxonomy" id="481309"/>
    <lineage>
        <taxon>Eukaryota</taxon>
        <taxon>Metazoa</taxon>
        <taxon>Ecdysozoa</taxon>
        <taxon>Arthropoda</taxon>
        <taxon>Hexapoda</taxon>
        <taxon>Insecta</taxon>
        <taxon>Pterygota</taxon>
        <taxon>Neoptera</taxon>
        <taxon>Endopterygota</taxon>
        <taxon>Lepidoptera</taxon>
        <taxon>Glossata</taxon>
        <taxon>Ditrysia</taxon>
        <taxon>Pyraloidea</taxon>
        <taxon>Crambidae</taxon>
        <taxon>Pyraustinae</taxon>
        <taxon>Loxostege</taxon>
    </lineage>
</organism>
<dbReference type="Pfam" id="PF03564">
    <property type="entry name" value="DUF1759"/>
    <property type="match status" value="1"/>
</dbReference>
<protein>
    <submittedName>
        <fullName evidence="1">Uncharacterized protein</fullName>
    </submittedName>
</protein>
<keyword evidence="2" id="KW-1185">Reference proteome</keyword>
<dbReference type="PANTHER" id="PTHR22954">
    <property type="entry name" value="RETROVIRAL PROTEASE-RELATED"/>
    <property type="match status" value="1"/>
</dbReference>